<comment type="subcellular location">
    <subcellularLocation>
        <location evidence="1">Cell membrane</location>
        <topology evidence="1">Multi-pass membrane protein</topology>
    </subcellularLocation>
</comment>
<evidence type="ECO:0000256" key="6">
    <source>
        <dbReference type="SAM" id="Phobius"/>
    </source>
</evidence>
<comment type="caution">
    <text evidence="8">The sequence shown here is derived from an EMBL/GenBank/DDBJ whole genome shotgun (WGS) entry which is preliminary data.</text>
</comment>
<feature type="transmembrane region" description="Helical" evidence="6">
    <location>
        <begin position="96"/>
        <end position="117"/>
    </location>
</feature>
<evidence type="ECO:0000256" key="2">
    <source>
        <dbReference type="ARBA" id="ARBA00022475"/>
    </source>
</evidence>
<evidence type="ECO:0000313" key="9">
    <source>
        <dbReference type="Proteomes" id="UP000028725"/>
    </source>
</evidence>
<evidence type="ECO:0000256" key="4">
    <source>
        <dbReference type="ARBA" id="ARBA00022989"/>
    </source>
</evidence>
<dbReference type="AlphaFoldDB" id="A0A085W5N9"/>
<dbReference type="InterPro" id="IPR000620">
    <property type="entry name" value="EamA_dom"/>
</dbReference>
<protein>
    <submittedName>
        <fullName evidence="8">Permease of the drug/metabolite transporter (DMT) protein</fullName>
    </submittedName>
</protein>
<dbReference type="InterPro" id="IPR037185">
    <property type="entry name" value="EmrE-like"/>
</dbReference>
<feature type="transmembrane region" description="Helical" evidence="6">
    <location>
        <begin position="181"/>
        <end position="201"/>
    </location>
</feature>
<dbReference type="RefSeq" id="WP_044196664.1">
    <property type="nucleotide sequence ID" value="NZ_JMCB01000019.1"/>
</dbReference>
<feature type="transmembrane region" description="Helical" evidence="6">
    <location>
        <begin position="239"/>
        <end position="258"/>
    </location>
</feature>
<evidence type="ECO:0000259" key="7">
    <source>
        <dbReference type="Pfam" id="PF00892"/>
    </source>
</evidence>
<evidence type="ECO:0000256" key="3">
    <source>
        <dbReference type="ARBA" id="ARBA00022692"/>
    </source>
</evidence>
<feature type="domain" description="EamA" evidence="7">
    <location>
        <begin position="16"/>
        <end position="140"/>
    </location>
</feature>
<sequence length="301" mass="31857">MQATEEHQARLRADGALVLLTVLWGTTFVVVKDALSYGDPFVFLTLRFGVGAFVLSGVAGRRLFVPATLRRGTVLGLFLFGGFALQTVGLTDTTPARSAFFTGLYVLLVPVVMLALFRRVPRVSSLAGVVLSAVGLYLLTGAAVGQAGLSRGDLLTLACAVAYAFHIGFTERYAPKEGVQALVAVQLWVVALLSALCLPFAGSRVEWTPSFLGAVAFCGVFASAGALSVQTWAQARTSAVRAAIIYSLEPLFAGAFSVALGYEKLGAREWVGGALIVLGVLVAELGSALWERWRAREAPQE</sequence>
<accession>A0A085W5N9</accession>
<evidence type="ECO:0000256" key="5">
    <source>
        <dbReference type="ARBA" id="ARBA00023136"/>
    </source>
</evidence>
<dbReference type="GO" id="GO:0005886">
    <property type="term" value="C:plasma membrane"/>
    <property type="evidence" value="ECO:0007669"/>
    <property type="project" value="UniProtKB-SubCell"/>
</dbReference>
<dbReference type="InterPro" id="IPR051258">
    <property type="entry name" value="Diverse_Substrate_Transporter"/>
</dbReference>
<gene>
    <name evidence="8" type="ORF">DB31_3061</name>
</gene>
<dbReference type="SUPFAM" id="SSF103481">
    <property type="entry name" value="Multidrug resistance efflux transporter EmrE"/>
    <property type="match status" value="1"/>
</dbReference>
<dbReference type="PANTHER" id="PTHR42920:SF5">
    <property type="entry name" value="EAMA DOMAIN-CONTAINING PROTEIN"/>
    <property type="match status" value="1"/>
</dbReference>
<feature type="transmembrane region" description="Helical" evidence="6">
    <location>
        <begin position="16"/>
        <end position="35"/>
    </location>
</feature>
<proteinExistence type="predicted"/>
<dbReference type="Proteomes" id="UP000028725">
    <property type="component" value="Unassembled WGS sequence"/>
</dbReference>
<keyword evidence="3 6" id="KW-0812">Transmembrane</keyword>
<organism evidence="8 9">
    <name type="scientific">Hyalangium minutum</name>
    <dbReference type="NCBI Taxonomy" id="394096"/>
    <lineage>
        <taxon>Bacteria</taxon>
        <taxon>Pseudomonadati</taxon>
        <taxon>Myxococcota</taxon>
        <taxon>Myxococcia</taxon>
        <taxon>Myxococcales</taxon>
        <taxon>Cystobacterineae</taxon>
        <taxon>Archangiaceae</taxon>
        <taxon>Hyalangium</taxon>
    </lineage>
</organism>
<reference evidence="8 9" key="1">
    <citation type="submission" date="2014-04" db="EMBL/GenBank/DDBJ databases">
        <title>Genome assembly of Hyalangium minutum DSM 14724.</title>
        <authorList>
            <person name="Sharma G."/>
            <person name="Subramanian S."/>
        </authorList>
    </citation>
    <scope>NUCLEOTIDE SEQUENCE [LARGE SCALE GENOMIC DNA]</scope>
    <source>
        <strain evidence="8 9">DSM 14724</strain>
    </source>
</reference>
<keyword evidence="5 6" id="KW-0472">Membrane</keyword>
<name>A0A085W5N9_9BACT</name>
<feature type="transmembrane region" description="Helical" evidence="6">
    <location>
        <begin position="72"/>
        <end position="90"/>
    </location>
</feature>
<keyword evidence="9" id="KW-1185">Reference proteome</keyword>
<feature type="domain" description="EamA" evidence="7">
    <location>
        <begin position="151"/>
        <end position="282"/>
    </location>
</feature>
<feature type="transmembrane region" description="Helical" evidence="6">
    <location>
        <begin position="129"/>
        <end position="148"/>
    </location>
</feature>
<dbReference type="OrthoDB" id="9804865at2"/>
<dbReference type="PATRIC" id="fig|394096.3.peg.7386"/>
<feature type="transmembrane region" description="Helical" evidence="6">
    <location>
        <begin position="270"/>
        <end position="290"/>
    </location>
</feature>
<dbReference type="PANTHER" id="PTHR42920">
    <property type="entry name" value="OS03G0707200 PROTEIN-RELATED"/>
    <property type="match status" value="1"/>
</dbReference>
<dbReference type="EMBL" id="JMCB01000019">
    <property type="protein sequence ID" value="KFE63002.1"/>
    <property type="molecule type" value="Genomic_DNA"/>
</dbReference>
<dbReference type="Pfam" id="PF00892">
    <property type="entry name" value="EamA"/>
    <property type="match status" value="2"/>
</dbReference>
<feature type="transmembrane region" description="Helical" evidence="6">
    <location>
        <begin position="41"/>
        <end position="60"/>
    </location>
</feature>
<keyword evidence="4 6" id="KW-1133">Transmembrane helix</keyword>
<feature type="transmembrane region" description="Helical" evidence="6">
    <location>
        <begin position="154"/>
        <end position="174"/>
    </location>
</feature>
<evidence type="ECO:0000256" key="1">
    <source>
        <dbReference type="ARBA" id="ARBA00004651"/>
    </source>
</evidence>
<dbReference type="STRING" id="394096.DB31_3061"/>
<keyword evidence="2" id="KW-1003">Cell membrane</keyword>
<feature type="transmembrane region" description="Helical" evidence="6">
    <location>
        <begin position="207"/>
        <end position="227"/>
    </location>
</feature>
<evidence type="ECO:0000313" key="8">
    <source>
        <dbReference type="EMBL" id="KFE63002.1"/>
    </source>
</evidence>